<evidence type="ECO:0000313" key="6">
    <source>
        <dbReference type="Proteomes" id="UP000261166"/>
    </source>
</evidence>
<accession>A0A3E3I6T3</accession>
<proteinExistence type="predicted"/>
<dbReference type="Proteomes" id="UP000260812">
    <property type="component" value="Unassembled WGS sequence"/>
</dbReference>
<dbReference type="GO" id="GO:0030288">
    <property type="term" value="C:outer membrane-bounded periplasmic space"/>
    <property type="evidence" value="ECO:0007669"/>
    <property type="project" value="TreeGrafter"/>
</dbReference>
<dbReference type="Pfam" id="PF01520">
    <property type="entry name" value="Amidase_3"/>
    <property type="match status" value="1"/>
</dbReference>
<evidence type="ECO:0000313" key="4">
    <source>
        <dbReference type="EMBL" id="RGE65807.1"/>
    </source>
</evidence>
<organism evidence="3 5">
    <name type="scientific">Eisenbergiella massiliensis</name>
    <dbReference type="NCBI Taxonomy" id="1720294"/>
    <lineage>
        <taxon>Bacteria</taxon>
        <taxon>Bacillati</taxon>
        <taxon>Bacillota</taxon>
        <taxon>Clostridia</taxon>
        <taxon>Lachnospirales</taxon>
        <taxon>Lachnospiraceae</taxon>
        <taxon>Eisenbergiella</taxon>
    </lineage>
</organism>
<dbReference type="PANTHER" id="PTHR30404:SF0">
    <property type="entry name" value="N-ACETYLMURAMOYL-L-ALANINE AMIDASE AMIC"/>
    <property type="match status" value="1"/>
</dbReference>
<dbReference type="GO" id="GO:0009253">
    <property type="term" value="P:peptidoglycan catabolic process"/>
    <property type="evidence" value="ECO:0007669"/>
    <property type="project" value="InterPro"/>
</dbReference>
<feature type="domain" description="MurNAc-LAA" evidence="2">
    <location>
        <begin position="116"/>
        <end position="228"/>
    </location>
</feature>
<evidence type="ECO:0000256" key="1">
    <source>
        <dbReference type="ARBA" id="ARBA00022801"/>
    </source>
</evidence>
<reference evidence="3 6" key="1">
    <citation type="submission" date="2018-08" db="EMBL/GenBank/DDBJ databases">
        <title>A genome reference for cultivated species of the human gut microbiota.</title>
        <authorList>
            <person name="Zou Y."/>
            <person name="Xue W."/>
            <person name="Luo G."/>
        </authorList>
    </citation>
    <scope>NUCLEOTIDE SEQUENCE [LARGE SCALE GENOMIC DNA]</scope>
    <source>
        <strain evidence="4 6">AF26-4BH</strain>
        <strain evidence="3">TF05-5AC</strain>
    </source>
</reference>
<dbReference type="GO" id="GO:0008745">
    <property type="term" value="F:N-acetylmuramoyl-L-alanine amidase activity"/>
    <property type="evidence" value="ECO:0007669"/>
    <property type="project" value="InterPro"/>
</dbReference>
<name>A0A3E3I6T3_9FIRM</name>
<dbReference type="InterPro" id="IPR002508">
    <property type="entry name" value="MurNAc-LAA_cat"/>
</dbReference>
<protein>
    <submittedName>
        <fullName evidence="3">N-acetylmuramoyl-L-alanine amidase</fullName>
    </submittedName>
</protein>
<evidence type="ECO:0000313" key="5">
    <source>
        <dbReference type="Proteomes" id="UP000260812"/>
    </source>
</evidence>
<sequence>MSQELKEQILKGVVTILLFTSVFFAARQAAVLVNEGEAETEERFCVVIDAGHGGDDPGKIGINGALEKEINLQVAEKLKAFLEASDVKVVMTRTTDGGLYDENASNKKVQDMKQRIQIIEEAQPQLAVSIHQNSYGEEYVDGAQVFYYNSSVQGKELAETIQNRMVQYLDPENHRVAKANDSYYLLKKTGKPIVIVECGFLSNGAEAEKLCDDYYQEKVAWNIHMAIMQYLNKHY</sequence>
<dbReference type="SMART" id="SM00646">
    <property type="entry name" value="Ami_3"/>
    <property type="match status" value="1"/>
</dbReference>
<gene>
    <name evidence="4" type="ORF">DWY69_25120</name>
    <name evidence="3" type="ORF">DXC51_09035</name>
</gene>
<keyword evidence="1" id="KW-0378">Hydrolase</keyword>
<dbReference type="Gene3D" id="3.40.630.40">
    <property type="entry name" value="Zn-dependent exopeptidases"/>
    <property type="match status" value="1"/>
</dbReference>
<evidence type="ECO:0000313" key="3">
    <source>
        <dbReference type="EMBL" id="RGE61696.1"/>
    </source>
</evidence>
<dbReference type="CDD" id="cd02696">
    <property type="entry name" value="MurNAc-LAA"/>
    <property type="match status" value="1"/>
</dbReference>
<dbReference type="AlphaFoldDB" id="A0A3E3I6T3"/>
<dbReference type="EMBL" id="QVLV01000005">
    <property type="protein sequence ID" value="RGE61696.1"/>
    <property type="molecule type" value="Genomic_DNA"/>
</dbReference>
<evidence type="ECO:0000259" key="2">
    <source>
        <dbReference type="SMART" id="SM00646"/>
    </source>
</evidence>
<dbReference type="InterPro" id="IPR050695">
    <property type="entry name" value="N-acetylmuramoyl_amidase_3"/>
</dbReference>
<dbReference type="OrthoDB" id="9806267at2"/>
<dbReference type="SUPFAM" id="SSF53187">
    <property type="entry name" value="Zn-dependent exopeptidases"/>
    <property type="match status" value="1"/>
</dbReference>
<keyword evidence="5" id="KW-1185">Reference proteome</keyword>
<dbReference type="EMBL" id="QVLU01000032">
    <property type="protein sequence ID" value="RGE65807.1"/>
    <property type="molecule type" value="Genomic_DNA"/>
</dbReference>
<dbReference type="Proteomes" id="UP000261166">
    <property type="component" value="Unassembled WGS sequence"/>
</dbReference>
<dbReference type="PANTHER" id="PTHR30404">
    <property type="entry name" value="N-ACETYLMURAMOYL-L-ALANINE AMIDASE"/>
    <property type="match status" value="1"/>
</dbReference>
<comment type="caution">
    <text evidence="3">The sequence shown here is derived from an EMBL/GenBank/DDBJ whole genome shotgun (WGS) entry which is preliminary data.</text>
</comment>